<dbReference type="GO" id="GO:0016020">
    <property type="term" value="C:membrane"/>
    <property type="evidence" value="ECO:0007669"/>
    <property type="project" value="UniProtKB-SubCell"/>
</dbReference>
<dbReference type="EMBL" id="JAUJYN010000004">
    <property type="protein sequence ID" value="KAK1273068.1"/>
    <property type="molecule type" value="Genomic_DNA"/>
</dbReference>
<accession>A0AAV9BA49</accession>
<feature type="transmembrane region" description="Helical" evidence="6">
    <location>
        <begin position="300"/>
        <end position="320"/>
    </location>
</feature>
<keyword evidence="5 6" id="KW-0472">Membrane</keyword>
<evidence type="ECO:0000313" key="7">
    <source>
        <dbReference type="EMBL" id="KAK1273068.1"/>
    </source>
</evidence>
<evidence type="ECO:0000256" key="4">
    <source>
        <dbReference type="ARBA" id="ARBA00022989"/>
    </source>
</evidence>
<dbReference type="PRINTS" id="PR00259">
    <property type="entry name" value="TMFOUR"/>
</dbReference>
<evidence type="ECO:0000256" key="2">
    <source>
        <dbReference type="ARBA" id="ARBA00006840"/>
    </source>
</evidence>
<evidence type="ECO:0000256" key="5">
    <source>
        <dbReference type="ARBA" id="ARBA00023136"/>
    </source>
</evidence>
<dbReference type="Proteomes" id="UP001179952">
    <property type="component" value="Unassembled WGS sequence"/>
</dbReference>
<proteinExistence type="inferred from homology"/>
<name>A0AAV9BA49_ACOGR</name>
<comment type="subcellular location">
    <subcellularLocation>
        <location evidence="1">Membrane</location>
        <topology evidence="1">Multi-pass membrane protein</topology>
    </subcellularLocation>
</comment>
<organism evidence="7 8">
    <name type="scientific">Acorus gramineus</name>
    <name type="common">Dwarf sweet flag</name>
    <dbReference type="NCBI Taxonomy" id="55184"/>
    <lineage>
        <taxon>Eukaryota</taxon>
        <taxon>Viridiplantae</taxon>
        <taxon>Streptophyta</taxon>
        <taxon>Embryophyta</taxon>
        <taxon>Tracheophyta</taxon>
        <taxon>Spermatophyta</taxon>
        <taxon>Magnoliopsida</taxon>
        <taxon>Liliopsida</taxon>
        <taxon>Acoraceae</taxon>
        <taxon>Acorus</taxon>
    </lineage>
</organism>
<reference evidence="7" key="1">
    <citation type="journal article" date="2023" name="Nat. Commun.">
        <title>Diploid and tetraploid genomes of Acorus and the evolution of monocots.</title>
        <authorList>
            <person name="Ma L."/>
            <person name="Liu K.W."/>
            <person name="Li Z."/>
            <person name="Hsiao Y.Y."/>
            <person name="Qi Y."/>
            <person name="Fu T."/>
            <person name="Tang G.D."/>
            <person name="Zhang D."/>
            <person name="Sun W.H."/>
            <person name="Liu D.K."/>
            <person name="Li Y."/>
            <person name="Chen G.Z."/>
            <person name="Liu X.D."/>
            <person name="Liao X.Y."/>
            <person name="Jiang Y.T."/>
            <person name="Yu X."/>
            <person name="Hao Y."/>
            <person name="Huang J."/>
            <person name="Zhao X.W."/>
            <person name="Ke S."/>
            <person name="Chen Y.Y."/>
            <person name="Wu W.L."/>
            <person name="Hsu J.L."/>
            <person name="Lin Y.F."/>
            <person name="Huang M.D."/>
            <person name="Li C.Y."/>
            <person name="Huang L."/>
            <person name="Wang Z.W."/>
            <person name="Zhao X."/>
            <person name="Zhong W.Y."/>
            <person name="Peng D.H."/>
            <person name="Ahmad S."/>
            <person name="Lan S."/>
            <person name="Zhang J.S."/>
            <person name="Tsai W.C."/>
            <person name="Van de Peer Y."/>
            <person name="Liu Z.J."/>
        </authorList>
    </citation>
    <scope>NUCLEOTIDE SEQUENCE</scope>
    <source>
        <strain evidence="7">SCP</strain>
    </source>
</reference>
<dbReference type="GO" id="GO:0009734">
    <property type="term" value="P:auxin-activated signaling pathway"/>
    <property type="evidence" value="ECO:0007669"/>
    <property type="project" value="InterPro"/>
</dbReference>
<dbReference type="Pfam" id="PF00335">
    <property type="entry name" value="Tetraspanin"/>
    <property type="match status" value="1"/>
</dbReference>
<keyword evidence="3 6" id="KW-0812">Transmembrane</keyword>
<sequence length="338" mass="38633">MFLASFNKKQFLIFTTHYQNEHPLFIKKKKKVNVVKKKASPTTHILYSFLKHHKSHSSFLVHKNKSPTMPLSKNVIGAINFVAAVLSVPVIAIGIWLSTQPDNSCVGLLQWPVIILGLLLLAVGLAGFVGGFWRVPCLLLFYLVAMLVLILLLMSLVVFVYVVTLRGHGRPVPGRAYLEYRLEDYSGWLRRRVQRTHKWERIERCLSSTSTCAELNQTYRLAQDFFNARISPLQSGCCKPPTRCGYTFVNPTYWISPIDIGADMDCVRWSNDQTQLCYFCSACKAGLLENLKRDWRRTDVVLVVALVALISVYFMGCCAFRNDKTQELFRKYKQGYTT</sequence>
<feature type="transmembrane region" description="Helical" evidence="6">
    <location>
        <begin position="75"/>
        <end position="97"/>
    </location>
</feature>
<comment type="similarity">
    <text evidence="2">Belongs to the tetraspanin (TM4SF) family.</text>
</comment>
<keyword evidence="4 6" id="KW-1133">Transmembrane helix</keyword>
<evidence type="ECO:0000256" key="3">
    <source>
        <dbReference type="ARBA" id="ARBA00022692"/>
    </source>
</evidence>
<feature type="transmembrane region" description="Helical" evidence="6">
    <location>
        <begin position="140"/>
        <end position="163"/>
    </location>
</feature>
<evidence type="ECO:0000256" key="6">
    <source>
        <dbReference type="SAM" id="Phobius"/>
    </source>
</evidence>
<keyword evidence="8" id="KW-1185">Reference proteome</keyword>
<gene>
    <name evidence="7" type="ORF">QJS04_geneDACA012131</name>
</gene>
<dbReference type="InterPro" id="IPR018499">
    <property type="entry name" value="Tetraspanin/Peripherin"/>
</dbReference>
<evidence type="ECO:0000313" key="8">
    <source>
        <dbReference type="Proteomes" id="UP001179952"/>
    </source>
</evidence>
<dbReference type="InterPro" id="IPR044991">
    <property type="entry name" value="TET_plant"/>
</dbReference>
<reference evidence="7" key="2">
    <citation type="submission" date="2023-06" db="EMBL/GenBank/DDBJ databases">
        <authorList>
            <person name="Ma L."/>
            <person name="Liu K.-W."/>
            <person name="Li Z."/>
            <person name="Hsiao Y.-Y."/>
            <person name="Qi Y."/>
            <person name="Fu T."/>
            <person name="Tang G."/>
            <person name="Zhang D."/>
            <person name="Sun W.-H."/>
            <person name="Liu D.-K."/>
            <person name="Li Y."/>
            <person name="Chen G.-Z."/>
            <person name="Liu X.-D."/>
            <person name="Liao X.-Y."/>
            <person name="Jiang Y.-T."/>
            <person name="Yu X."/>
            <person name="Hao Y."/>
            <person name="Huang J."/>
            <person name="Zhao X.-W."/>
            <person name="Ke S."/>
            <person name="Chen Y.-Y."/>
            <person name="Wu W.-L."/>
            <person name="Hsu J.-L."/>
            <person name="Lin Y.-F."/>
            <person name="Huang M.-D."/>
            <person name="Li C.-Y."/>
            <person name="Huang L."/>
            <person name="Wang Z.-W."/>
            <person name="Zhao X."/>
            <person name="Zhong W.-Y."/>
            <person name="Peng D.-H."/>
            <person name="Ahmad S."/>
            <person name="Lan S."/>
            <person name="Zhang J.-S."/>
            <person name="Tsai W.-C."/>
            <person name="Van De Peer Y."/>
            <person name="Liu Z.-J."/>
        </authorList>
    </citation>
    <scope>NUCLEOTIDE SEQUENCE</scope>
    <source>
        <strain evidence="7">SCP</strain>
        <tissue evidence="7">Leaves</tissue>
    </source>
</reference>
<evidence type="ECO:0000256" key="1">
    <source>
        <dbReference type="ARBA" id="ARBA00004141"/>
    </source>
</evidence>
<comment type="caution">
    <text evidence="7">The sequence shown here is derived from an EMBL/GenBank/DDBJ whole genome shotgun (WGS) entry which is preliminary data.</text>
</comment>
<dbReference type="AlphaFoldDB" id="A0AAV9BA49"/>
<protein>
    <submittedName>
        <fullName evidence="7">Protein TORNADO 2</fullName>
    </submittedName>
</protein>
<feature type="transmembrane region" description="Helical" evidence="6">
    <location>
        <begin position="109"/>
        <end position="133"/>
    </location>
</feature>
<dbReference type="PANTHER" id="PTHR32191">
    <property type="entry name" value="TETRASPANIN-8-RELATED"/>
    <property type="match status" value="1"/>
</dbReference>